<comment type="caution">
    <text evidence="2">The sequence shown here is derived from an EMBL/GenBank/DDBJ whole genome shotgun (WGS) entry which is preliminary data.</text>
</comment>
<feature type="transmembrane region" description="Helical" evidence="1">
    <location>
        <begin position="21"/>
        <end position="44"/>
    </location>
</feature>
<evidence type="ECO:0000313" key="3">
    <source>
        <dbReference type="Proteomes" id="UP001163846"/>
    </source>
</evidence>
<proteinExistence type="predicted"/>
<protein>
    <submittedName>
        <fullName evidence="2">Uncharacterized protein</fullName>
    </submittedName>
</protein>
<evidence type="ECO:0000313" key="2">
    <source>
        <dbReference type="EMBL" id="KAJ3842694.1"/>
    </source>
</evidence>
<name>A0AA38PGU9_9AGAR</name>
<gene>
    <name evidence="2" type="ORF">F5878DRAFT_369689</name>
</gene>
<keyword evidence="3" id="KW-1185">Reference proteome</keyword>
<accession>A0AA38PGU9</accession>
<dbReference type="EMBL" id="MU805997">
    <property type="protein sequence ID" value="KAJ3842694.1"/>
    <property type="molecule type" value="Genomic_DNA"/>
</dbReference>
<feature type="transmembrane region" description="Helical" evidence="1">
    <location>
        <begin position="95"/>
        <end position="116"/>
    </location>
</feature>
<keyword evidence="1" id="KW-0472">Membrane</keyword>
<keyword evidence="1" id="KW-0812">Transmembrane</keyword>
<reference evidence="2" key="1">
    <citation type="submission" date="2022-08" db="EMBL/GenBank/DDBJ databases">
        <authorList>
            <consortium name="DOE Joint Genome Institute"/>
            <person name="Min B."/>
            <person name="Riley R."/>
            <person name="Sierra-Patev S."/>
            <person name="Naranjo-Ortiz M."/>
            <person name="Looney B."/>
            <person name="Konkel Z."/>
            <person name="Slot J.C."/>
            <person name="Sakamoto Y."/>
            <person name="Steenwyk J.L."/>
            <person name="Rokas A."/>
            <person name="Carro J."/>
            <person name="Camarero S."/>
            <person name="Ferreira P."/>
            <person name="Molpeceres G."/>
            <person name="Ruiz-Duenas F.J."/>
            <person name="Serrano A."/>
            <person name="Henrissat B."/>
            <person name="Drula E."/>
            <person name="Hughes K.W."/>
            <person name="Mata J.L."/>
            <person name="Ishikawa N.K."/>
            <person name="Vargas-Isla R."/>
            <person name="Ushijima S."/>
            <person name="Smith C.A."/>
            <person name="Ahrendt S."/>
            <person name="Andreopoulos W."/>
            <person name="He G."/>
            <person name="Labutti K."/>
            <person name="Lipzen A."/>
            <person name="Ng V."/>
            <person name="Sandor L."/>
            <person name="Barry K."/>
            <person name="Martinez A.T."/>
            <person name="Xiao Y."/>
            <person name="Gibbons J.G."/>
            <person name="Terashima K."/>
            <person name="Hibbett D.S."/>
            <person name="Grigoriev I.V."/>
        </authorList>
    </citation>
    <scope>NUCLEOTIDE SEQUENCE</scope>
    <source>
        <strain evidence="2">TFB9207</strain>
    </source>
</reference>
<evidence type="ECO:0000256" key="1">
    <source>
        <dbReference type="SAM" id="Phobius"/>
    </source>
</evidence>
<sequence>MLPEEIQFVWTKKRRLRPFDILYLAQRYMPFIDTVLITSIATLATRPMDPDTCRVLVDIAAWMDLIGIALTEVVLTIRTWVLWKKDIKLSFGLPLFYICCWMPIFYGLNQFLQSLIFIPSPIPQVSGCAYLGGQKIFYICWVFLAVYEVGMLILMFIPGFRLCTSFFLCNAQCVCTDGYTF</sequence>
<dbReference type="Proteomes" id="UP001163846">
    <property type="component" value="Unassembled WGS sequence"/>
</dbReference>
<organism evidence="2 3">
    <name type="scientific">Lentinula raphanica</name>
    <dbReference type="NCBI Taxonomy" id="153919"/>
    <lineage>
        <taxon>Eukaryota</taxon>
        <taxon>Fungi</taxon>
        <taxon>Dikarya</taxon>
        <taxon>Basidiomycota</taxon>
        <taxon>Agaricomycotina</taxon>
        <taxon>Agaricomycetes</taxon>
        <taxon>Agaricomycetidae</taxon>
        <taxon>Agaricales</taxon>
        <taxon>Marasmiineae</taxon>
        <taxon>Omphalotaceae</taxon>
        <taxon>Lentinula</taxon>
    </lineage>
</organism>
<dbReference type="AlphaFoldDB" id="A0AA38PGU9"/>
<keyword evidence="1" id="KW-1133">Transmembrane helix</keyword>
<feature type="transmembrane region" description="Helical" evidence="1">
    <location>
        <begin position="59"/>
        <end position="83"/>
    </location>
</feature>
<feature type="transmembrane region" description="Helical" evidence="1">
    <location>
        <begin position="136"/>
        <end position="157"/>
    </location>
</feature>